<organism evidence="2 3">
    <name type="scientific">Sarocladium strictum</name>
    <name type="common">Black bundle disease fungus</name>
    <name type="synonym">Acremonium strictum</name>
    <dbReference type="NCBI Taxonomy" id="5046"/>
    <lineage>
        <taxon>Eukaryota</taxon>
        <taxon>Fungi</taxon>
        <taxon>Dikarya</taxon>
        <taxon>Ascomycota</taxon>
        <taxon>Pezizomycotina</taxon>
        <taxon>Sordariomycetes</taxon>
        <taxon>Hypocreomycetidae</taxon>
        <taxon>Hypocreales</taxon>
        <taxon>Sarocladiaceae</taxon>
        <taxon>Sarocladium</taxon>
    </lineage>
</organism>
<comment type="caution">
    <text evidence="2">The sequence shown here is derived from an EMBL/GenBank/DDBJ whole genome shotgun (WGS) entry which is preliminary data.</text>
</comment>
<proteinExistence type="predicted"/>
<evidence type="ECO:0000313" key="2">
    <source>
        <dbReference type="EMBL" id="KAK0383819.1"/>
    </source>
</evidence>
<protein>
    <submittedName>
        <fullName evidence="2">Uncharacterized protein</fullName>
    </submittedName>
</protein>
<accession>A0AA39GBA3</accession>
<evidence type="ECO:0000313" key="3">
    <source>
        <dbReference type="Proteomes" id="UP001175261"/>
    </source>
</evidence>
<feature type="region of interest" description="Disordered" evidence="1">
    <location>
        <begin position="16"/>
        <end position="47"/>
    </location>
</feature>
<dbReference type="AlphaFoldDB" id="A0AA39GBA3"/>
<sequence length="376" mass="41437">MGVQGPLAALALGRSPYDEVFDGQGEPDHREPPQQFDQRGRPINPETKRLNRDLIRAHNEVMLVIGVAEPENPNAGPEAERAIRHYVYEDAVGARLGNVAQQCVQAVGVFGIAGARQRILVYREYSQIPFWDMYERARKNFSFPSMVFAGAPASLLSNYLEAKVARLWFAEANRTAARKFNDGQHATPPEALAAASGVLAARADDLPSDEEDNEGLSATLISFDVEATDSAEAPAGLWSAELRPSAGPETKSLTPVHLDTGLTQLPVGLACDILTDSFVKLVVAPYEAVALRNMATIFLLRQGFSVASISRVRPFEGLTLTALVNFLSIELLSLSLSGEVWAIFTRLAQFFHRTEEEWKRDEDVIASRWWHNYLSS</sequence>
<name>A0AA39GBA3_SARSR</name>
<dbReference type="Proteomes" id="UP001175261">
    <property type="component" value="Unassembled WGS sequence"/>
</dbReference>
<gene>
    <name evidence="2" type="ORF">NLU13_9730</name>
</gene>
<dbReference type="EMBL" id="JAPDFR010000009">
    <property type="protein sequence ID" value="KAK0383819.1"/>
    <property type="molecule type" value="Genomic_DNA"/>
</dbReference>
<keyword evidence="3" id="KW-1185">Reference proteome</keyword>
<reference evidence="2" key="1">
    <citation type="submission" date="2022-10" db="EMBL/GenBank/DDBJ databases">
        <title>Determination and structural analysis of whole genome sequence of Sarocladium strictum F4-1.</title>
        <authorList>
            <person name="Hu L."/>
            <person name="Jiang Y."/>
        </authorList>
    </citation>
    <scope>NUCLEOTIDE SEQUENCE</scope>
    <source>
        <strain evidence="2">F4-1</strain>
    </source>
</reference>
<evidence type="ECO:0000256" key="1">
    <source>
        <dbReference type="SAM" id="MobiDB-lite"/>
    </source>
</evidence>